<organism evidence="2 3">
    <name type="scientific">Hydrogenophaga intermedia</name>
    <dbReference type="NCBI Taxonomy" id="65786"/>
    <lineage>
        <taxon>Bacteria</taxon>
        <taxon>Pseudomonadati</taxon>
        <taxon>Pseudomonadota</taxon>
        <taxon>Betaproteobacteria</taxon>
        <taxon>Burkholderiales</taxon>
        <taxon>Comamonadaceae</taxon>
        <taxon>Hydrogenophaga</taxon>
    </lineage>
</organism>
<reference evidence="3" key="1">
    <citation type="submission" date="2014-02" db="EMBL/GenBank/DDBJ databases">
        <authorList>
            <person name="Gan H."/>
        </authorList>
    </citation>
    <scope>NUCLEOTIDE SEQUENCE [LARGE SCALE GENOMIC DNA]</scope>
    <source>
        <strain evidence="3">S1</strain>
    </source>
</reference>
<feature type="transmembrane region" description="Helical" evidence="1">
    <location>
        <begin position="91"/>
        <end position="109"/>
    </location>
</feature>
<evidence type="ECO:0000313" key="3">
    <source>
        <dbReference type="Proteomes" id="UP000028878"/>
    </source>
</evidence>
<keyword evidence="1" id="KW-1133">Transmembrane helix</keyword>
<keyword evidence="3" id="KW-1185">Reference proteome</keyword>
<dbReference type="EMBL" id="CCAE010000012">
    <property type="protein sequence ID" value="CDN87540.1"/>
    <property type="molecule type" value="Genomic_DNA"/>
</dbReference>
<dbReference type="RefSeq" id="WP_009520465.1">
    <property type="nucleotide sequence ID" value="NZ_CCAE010000012.1"/>
</dbReference>
<dbReference type="Proteomes" id="UP000028878">
    <property type="component" value="Unassembled WGS sequence"/>
</dbReference>
<feature type="transmembrane region" description="Helical" evidence="1">
    <location>
        <begin position="41"/>
        <end position="58"/>
    </location>
</feature>
<accession>A0A1L1PDG6</accession>
<feature type="transmembrane region" description="Helical" evidence="1">
    <location>
        <begin position="64"/>
        <end position="82"/>
    </location>
</feature>
<keyword evidence="1" id="KW-0472">Membrane</keyword>
<dbReference type="AlphaFoldDB" id="A0A1L1PDG6"/>
<name>A0A1L1PDG6_HYDIT</name>
<protein>
    <submittedName>
        <fullName evidence="2">Putative membrane protein</fullName>
    </submittedName>
</protein>
<evidence type="ECO:0000256" key="1">
    <source>
        <dbReference type="SAM" id="Phobius"/>
    </source>
</evidence>
<sequence length="168" mass="17993">MLGLTSLGFIHTLLGLVALVAGALCFFADGAIASRSRAGRVFIWTTALTCLTGFGIFQRGGFNIAHVLGILTLVVLSVAIWAERSALLGRLSAYVATVGFSLTYFFHWIPGTTETFTRFPRGAPLFSSPEDPALQQTVGAMFLLFVIGAAVQVWRLRARRSVPTGQAA</sequence>
<evidence type="ECO:0000313" key="2">
    <source>
        <dbReference type="EMBL" id="CDN87540.1"/>
    </source>
</evidence>
<reference evidence="3" key="2">
    <citation type="submission" date="2014-11" db="EMBL/GenBank/DDBJ databases">
        <title>Draft genome sequence of Hydrogenophaga intermedia S1.</title>
        <authorList>
            <person name="Gan H.M."/>
            <person name="Chew T.H."/>
            <person name="Stolz A."/>
        </authorList>
    </citation>
    <scope>NUCLEOTIDE SEQUENCE [LARGE SCALE GENOMIC DNA]</scope>
    <source>
        <strain evidence="3">S1</strain>
    </source>
</reference>
<proteinExistence type="predicted"/>
<feature type="transmembrane region" description="Helical" evidence="1">
    <location>
        <begin position="6"/>
        <end position="29"/>
    </location>
</feature>
<keyword evidence="1" id="KW-0812">Transmembrane</keyword>
<gene>
    <name evidence="2" type="ORF">BN948_01962</name>
</gene>
<feature type="transmembrane region" description="Helical" evidence="1">
    <location>
        <begin position="133"/>
        <end position="154"/>
    </location>
</feature>